<accession>A0A2N5TVJ5</accession>
<comment type="caution">
    <text evidence="2">The sequence shown here is derived from an EMBL/GenBank/DDBJ whole genome shotgun (WGS) entry which is preliminary data.</text>
</comment>
<protein>
    <submittedName>
        <fullName evidence="2">Uncharacterized protein</fullName>
    </submittedName>
</protein>
<sequence>MQTGNTQASWDLLDGNYQPHRGSHPLDLEHQDERLQQALRYPTGDTAYVGHRPETVPNPNMGIPPHSNSMYSNPTSHTTRINTAASMTNTSDTQQSQTDGPTGSSLGPIRSNAQTAGSRNAPYHYPGRRPPSGNPMSPTNVDQQSNSTKNVKAVVANQANPEEIVRIAEPLFHLPEHERWPAAVVMILSGHREVASRHNPANRGNRHSDETPAASAAPNLKTFLRTNMRQILLQPDLDIFSRKTGRIPRAAKNPFTLIKEMIDAQDKTFQEDNFPANWQDNAQAVDDLDTLIASTLKAKKNALANLIKAGLVGDKPVPVLWDLVADVYSSMHPHFRDANAVDINRSPMVTKSAKARLAYLRIMIHLNSLEQLFDGERPAGQVGELDAALPTEQQINAEVEQLLNNPEQQEAGEDQ</sequence>
<gene>
    <name evidence="2" type="ORF">PCANC_26314</name>
</gene>
<feature type="region of interest" description="Disordered" evidence="1">
    <location>
        <begin position="1"/>
        <end position="26"/>
    </location>
</feature>
<dbReference type="Proteomes" id="UP000235388">
    <property type="component" value="Unassembled WGS sequence"/>
</dbReference>
<feature type="compositionally biased region" description="Low complexity" evidence="1">
    <location>
        <begin position="86"/>
        <end position="105"/>
    </location>
</feature>
<reference evidence="2 3" key="1">
    <citation type="submission" date="2017-11" db="EMBL/GenBank/DDBJ databases">
        <title>De novo assembly and phasing of dikaryotic genomes from two isolates of Puccinia coronata f. sp. avenae, the causal agent of oat crown rust.</title>
        <authorList>
            <person name="Miller M.E."/>
            <person name="Zhang Y."/>
            <person name="Omidvar V."/>
            <person name="Sperschneider J."/>
            <person name="Schwessinger B."/>
            <person name="Raley C."/>
            <person name="Palmer J.M."/>
            <person name="Garnica D."/>
            <person name="Upadhyaya N."/>
            <person name="Rathjen J."/>
            <person name="Taylor J.M."/>
            <person name="Park R.F."/>
            <person name="Dodds P.N."/>
            <person name="Hirsch C.D."/>
            <person name="Kianian S.F."/>
            <person name="Figueroa M."/>
        </authorList>
    </citation>
    <scope>NUCLEOTIDE SEQUENCE [LARGE SCALE GENOMIC DNA]</scope>
    <source>
        <strain evidence="2">12NC29</strain>
    </source>
</reference>
<proteinExistence type="predicted"/>
<organism evidence="2 3">
    <name type="scientific">Puccinia coronata f. sp. avenae</name>
    <dbReference type="NCBI Taxonomy" id="200324"/>
    <lineage>
        <taxon>Eukaryota</taxon>
        <taxon>Fungi</taxon>
        <taxon>Dikarya</taxon>
        <taxon>Basidiomycota</taxon>
        <taxon>Pucciniomycotina</taxon>
        <taxon>Pucciniomycetes</taxon>
        <taxon>Pucciniales</taxon>
        <taxon>Pucciniaceae</taxon>
        <taxon>Puccinia</taxon>
    </lineage>
</organism>
<feature type="region of interest" description="Disordered" evidence="1">
    <location>
        <begin position="195"/>
        <end position="217"/>
    </location>
</feature>
<dbReference type="OrthoDB" id="10410925at2759"/>
<evidence type="ECO:0000256" key="1">
    <source>
        <dbReference type="SAM" id="MobiDB-lite"/>
    </source>
</evidence>
<keyword evidence="3" id="KW-1185">Reference proteome</keyword>
<feature type="compositionally biased region" description="Polar residues" evidence="1">
    <location>
        <begin position="134"/>
        <end position="149"/>
    </location>
</feature>
<dbReference type="EMBL" id="PGCJ01000408">
    <property type="protein sequence ID" value="PLW29504.1"/>
    <property type="molecule type" value="Genomic_DNA"/>
</dbReference>
<dbReference type="AlphaFoldDB" id="A0A2N5TVJ5"/>
<name>A0A2N5TVJ5_9BASI</name>
<feature type="region of interest" description="Disordered" evidence="1">
    <location>
        <begin position="45"/>
        <end position="149"/>
    </location>
</feature>
<feature type="compositionally biased region" description="Polar residues" evidence="1">
    <location>
        <begin position="66"/>
        <end position="85"/>
    </location>
</feature>
<evidence type="ECO:0000313" key="2">
    <source>
        <dbReference type="EMBL" id="PLW29504.1"/>
    </source>
</evidence>
<evidence type="ECO:0000313" key="3">
    <source>
        <dbReference type="Proteomes" id="UP000235388"/>
    </source>
</evidence>